<dbReference type="InterPro" id="IPR004299">
    <property type="entry name" value="MBOAT_fam"/>
</dbReference>
<keyword evidence="13" id="KW-1208">Phospholipid metabolism</keyword>
<evidence type="ECO:0000256" key="16">
    <source>
        <dbReference type="ARBA" id="ARBA00026120"/>
    </source>
</evidence>
<keyword evidence="6" id="KW-0808">Transferase</keyword>
<evidence type="ECO:0000256" key="8">
    <source>
        <dbReference type="ARBA" id="ARBA00022824"/>
    </source>
</evidence>
<accession>A0ABD0JQ54</accession>
<keyword evidence="8" id="KW-0256">Endoplasmic reticulum</keyword>
<comment type="subcellular location">
    <subcellularLocation>
        <location evidence="2">Endoplasmic reticulum</location>
    </subcellularLocation>
    <subcellularLocation>
        <location evidence="1">Membrane</location>
        <topology evidence="1">Multi-pass membrane protein</topology>
    </subcellularLocation>
</comment>
<evidence type="ECO:0000256" key="18">
    <source>
        <dbReference type="ARBA" id="ARBA00039721"/>
    </source>
</evidence>
<feature type="transmembrane region" description="Helical" evidence="19">
    <location>
        <begin position="347"/>
        <end position="373"/>
    </location>
</feature>
<evidence type="ECO:0000256" key="11">
    <source>
        <dbReference type="ARBA" id="ARBA00023136"/>
    </source>
</evidence>
<dbReference type="Pfam" id="PF03062">
    <property type="entry name" value="MBOAT"/>
    <property type="match status" value="1"/>
</dbReference>
<dbReference type="EC" id="2.3.1.n6" evidence="17"/>
<evidence type="ECO:0000256" key="19">
    <source>
        <dbReference type="SAM" id="Phobius"/>
    </source>
</evidence>
<dbReference type="GO" id="GO:0016020">
    <property type="term" value="C:membrane"/>
    <property type="evidence" value="ECO:0007669"/>
    <property type="project" value="UniProtKB-SubCell"/>
</dbReference>
<dbReference type="PANTHER" id="PTHR13906">
    <property type="entry name" value="PORCUPINE"/>
    <property type="match status" value="1"/>
</dbReference>
<keyword evidence="12" id="KW-0594">Phospholipid biosynthesis</keyword>
<dbReference type="PANTHER" id="PTHR13906:SF14">
    <property type="entry name" value="LYSOPHOSPHOLIPID ACYLTRANSFERASE 5"/>
    <property type="match status" value="1"/>
</dbReference>
<comment type="pathway">
    <text evidence="3">Lipid metabolism; phospholipid metabolism.</text>
</comment>
<dbReference type="GO" id="GO:0047184">
    <property type="term" value="F:1-acylglycerophosphocholine O-acyltransferase activity"/>
    <property type="evidence" value="ECO:0007669"/>
    <property type="project" value="UniProtKB-EC"/>
</dbReference>
<dbReference type="InterPro" id="IPR049941">
    <property type="entry name" value="LPLAT_7/PORCN-like"/>
</dbReference>
<evidence type="ECO:0000256" key="17">
    <source>
        <dbReference type="ARBA" id="ARBA00038923"/>
    </source>
</evidence>
<evidence type="ECO:0000313" key="20">
    <source>
        <dbReference type="EMBL" id="KAK7476805.1"/>
    </source>
</evidence>
<evidence type="ECO:0000256" key="6">
    <source>
        <dbReference type="ARBA" id="ARBA00022679"/>
    </source>
</evidence>
<evidence type="ECO:0000256" key="15">
    <source>
        <dbReference type="ARBA" id="ARBA00025707"/>
    </source>
</evidence>
<feature type="transmembrane region" description="Helical" evidence="19">
    <location>
        <begin position="214"/>
        <end position="231"/>
    </location>
</feature>
<dbReference type="EC" id="2.3.1.23" evidence="16"/>
<evidence type="ECO:0000256" key="2">
    <source>
        <dbReference type="ARBA" id="ARBA00004240"/>
    </source>
</evidence>
<dbReference type="Proteomes" id="UP001519460">
    <property type="component" value="Unassembled WGS sequence"/>
</dbReference>
<evidence type="ECO:0000256" key="4">
    <source>
        <dbReference type="ARBA" id="ARBA00010323"/>
    </source>
</evidence>
<comment type="caution">
    <text evidence="20">The sequence shown here is derived from an EMBL/GenBank/DDBJ whole genome shotgun (WGS) entry which is preliminary data.</text>
</comment>
<comment type="similarity">
    <text evidence="4">Belongs to the membrane-bound acyltransferase family.</text>
</comment>
<gene>
    <name evidence="20" type="ORF">BaRGS_00031966</name>
</gene>
<evidence type="ECO:0000256" key="3">
    <source>
        <dbReference type="ARBA" id="ARBA00005074"/>
    </source>
</evidence>
<evidence type="ECO:0000256" key="7">
    <source>
        <dbReference type="ARBA" id="ARBA00022692"/>
    </source>
</evidence>
<evidence type="ECO:0000256" key="12">
    <source>
        <dbReference type="ARBA" id="ARBA00023209"/>
    </source>
</evidence>
<dbReference type="GO" id="GO:0008654">
    <property type="term" value="P:phospholipid biosynthetic process"/>
    <property type="evidence" value="ECO:0007669"/>
    <property type="project" value="UniProtKB-KW"/>
</dbReference>
<feature type="non-terminal residue" evidence="20">
    <location>
        <position position="451"/>
    </location>
</feature>
<keyword evidence="9 19" id="KW-1133">Transmembrane helix</keyword>
<feature type="transmembrane region" description="Helical" evidence="19">
    <location>
        <begin position="71"/>
        <end position="87"/>
    </location>
</feature>
<evidence type="ECO:0000256" key="13">
    <source>
        <dbReference type="ARBA" id="ARBA00023264"/>
    </source>
</evidence>
<reference evidence="20 21" key="1">
    <citation type="journal article" date="2023" name="Sci. Data">
        <title>Genome assembly of the Korean intertidal mud-creeper Batillaria attramentaria.</title>
        <authorList>
            <person name="Patra A.K."/>
            <person name="Ho P.T."/>
            <person name="Jun S."/>
            <person name="Lee S.J."/>
            <person name="Kim Y."/>
            <person name="Won Y.J."/>
        </authorList>
    </citation>
    <scope>NUCLEOTIDE SEQUENCE [LARGE SCALE GENOMIC DNA]</scope>
    <source>
        <strain evidence="20">Wonlab-2016</strain>
    </source>
</reference>
<keyword evidence="11 19" id="KW-0472">Membrane</keyword>
<evidence type="ECO:0000313" key="21">
    <source>
        <dbReference type="Proteomes" id="UP001519460"/>
    </source>
</evidence>
<evidence type="ECO:0000256" key="9">
    <source>
        <dbReference type="ARBA" id="ARBA00022989"/>
    </source>
</evidence>
<feature type="transmembrane region" description="Helical" evidence="19">
    <location>
        <begin position="94"/>
        <end position="113"/>
    </location>
</feature>
<evidence type="ECO:0000256" key="10">
    <source>
        <dbReference type="ARBA" id="ARBA00023098"/>
    </source>
</evidence>
<evidence type="ECO:0000256" key="5">
    <source>
        <dbReference type="ARBA" id="ARBA00022516"/>
    </source>
</evidence>
<dbReference type="EMBL" id="JACVVK020000365">
    <property type="protein sequence ID" value="KAK7476805.1"/>
    <property type="molecule type" value="Genomic_DNA"/>
</dbReference>
<keyword evidence="14" id="KW-0012">Acyltransferase</keyword>
<feature type="transmembrane region" description="Helical" evidence="19">
    <location>
        <begin position="409"/>
        <end position="432"/>
    </location>
</feature>
<dbReference type="AlphaFoldDB" id="A0ABD0JQ54"/>
<evidence type="ECO:0000256" key="1">
    <source>
        <dbReference type="ARBA" id="ARBA00004141"/>
    </source>
</evidence>
<keyword evidence="5" id="KW-0444">Lipid biosynthesis</keyword>
<protein>
    <recommendedName>
        <fullName evidence="18">Lysophospholipid acyltransferase 5</fullName>
        <ecNumber evidence="16">2.3.1.23</ecNumber>
        <ecNumber evidence="17">2.3.1.n6</ecNumber>
    </recommendedName>
</protein>
<feature type="transmembrane region" description="Helical" evidence="19">
    <location>
        <begin position="385"/>
        <end position="403"/>
    </location>
</feature>
<comment type="pathway">
    <text evidence="15">Phospholipid metabolism.</text>
</comment>
<name>A0ABD0JQ54_9CAEN</name>
<keyword evidence="21" id="KW-1185">Reference proteome</keyword>
<keyword evidence="7 19" id="KW-0812">Transmembrane</keyword>
<proteinExistence type="inferred from homology"/>
<organism evidence="20 21">
    <name type="scientific">Batillaria attramentaria</name>
    <dbReference type="NCBI Taxonomy" id="370345"/>
    <lineage>
        <taxon>Eukaryota</taxon>
        <taxon>Metazoa</taxon>
        <taxon>Spiralia</taxon>
        <taxon>Lophotrochozoa</taxon>
        <taxon>Mollusca</taxon>
        <taxon>Gastropoda</taxon>
        <taxon>Caenogastropoda</taxon>
        <taxon>Sorbeoconcha</taxon>
        <taxon>Cerithioidea</taxon>
        <taxon>Batillariidae</taxon>
        <taxon>Batillaria</taxon>
    </lineage>
</organism>
<keyword evidence="10" id="KW-0443">Lipid metabolism</keyword>
<dbReference type="GO" id="GO:0005783">
    <property type="term" value="C:endoplasmic reticulum"/>
    <property type="evidence" value="ECO:0007669"/>
    <property type="project" value="UniProtKB-SubCell"/>
</dbReference>
<sequence length="451" mass="51405">MAGSVVLYIADALGASESGMRLLLSLFSGYPLAWLYRKPFLYSQSATVKHLYFILMGLLQCYFNFGTDLYHSLINISVIYILLKVCGGTKFSVGFAFLFNISYLVVGYLYQVIEDGEYSITWTMPHCVLTLRLTAIAFDLYDGQKRPVPKDAQDSALASCPSFLEIMGQCYFFGCFLVGPQYCMRRYLSFVHGEYSDPRTKGPPNSLMPGLERLLLGVAYIATFQLVYLYVSDDYLTTPAFQEKGLLLKCIILVIWGKTCLNKYIGSWLITEGAIIYCGLSYNGVDNNNVAQWDACTNIRVKNLETSSTLHDVIRSFNCNTNLWMAKYIYKRLRFLGNKYLSQCLTLFYLAVWHGIFSGYYMCFFLEFVYVYCESQPVVFLAKKLFSSFLLSYALVGFSLLNWQKWMSVYASVSYIGFLLPLEVTVLCWVLLKLLPRRSLQNGAATSNHPR</sequence>
<evidence type="ECO:0000256" key="14">
    <source>
        <dbReference type="ARBA" id="ARBA00023315"/>
    </source>
</evidence>